<dbReference type="RefSeq" id="WP_135617690.1">
    <property type="nucleotide sequence ID" value="NZ_RQGG01000009.1"/>
</dbReference>
<comment type="caution">
    <text evidence="2">The sequence shown here is derived from an EMBL/GenBank/DDBJ whole genome shotgun (WGS) entry which is preliminary data.</text>
</comment>
<evidence type="ECO:0000313" key="2">
    <source>
        <dbReference type="EMBL" id="TGL55851.1"/>
    </source>
</evidence>
<dbReference type="SUPFAM" id="SSF82185">
    <property type="entry name" value="Histone H3 K4-specific methyltransferase SET7/9 N-terminal domain"/>
    <property type="match status" value="1"/>
</dbReference>
<dbReference type="Gene3D" id="2.20.110.10">
    <property type="entry name" value="Histone H3 K4-specific methyltransferase SET7/9 N-terminal domain"/>
    <property type="match status" value="1"/>
</dbReference>
<evidence type="ECO:0000256" key="1">
    <source>
        <dbReference type="SAM" id="MobiDB-lite"/>
    </source>
</evidence>
<evidence type="ECO:0008006" key="4">
    <source>
        <dbReference type="Google" id="ProtNLM"/>
    </source>
</evidence>
<gene>
    <name evidence="2" type="ORF">EHQ59_03145</name>
</gene>
<organism evidence="2 3">
    <name type="scientific">Leptospira kemamanensis</name>
    <dbReference type="NCBI Taxonomy" id="2484942"/>
    <lineage>
        <taxon>Bacteria</taxon>
        <taxon>Pseudomonadati</taxon>
        <taxon>Spirochaetota</taxon>
        <taxon>Spirochaetia</taxon>
        <taxon>Leptospirales</taxon>
        <taxon>Leptospiraceae</taxon>
        <taxon>Leptospira</taxon>
    </lineage>
</organism>
<reference evidence="2" key="1">
    <citation type="journal article" date="2019" name="PLoS Negl. Trop. Dis.">
        <title>Revisiting the worldwide diversity of Leptospira species in the environment.</title>
        <authorList>
            <person name="Vincent A.T."/>
            <person name="Schiettekatte O."/>
            <person name="Bourhy P."/>
            <person name="Veyrier F.J."/>
            <person name="Picardeau M."/>
        </authorList>
    </citation>
    <scope>NUCLEOTIDE SEQUENCE [LARGE SCALE GENOMIC DNA]</scope>
    <source>
        <strain evidence="2">201702454</strain>
    </source>
</reference>
<dbReference type="EMBL" id="RQGG01000009">
    <property type="protein sequence ID" value="TGL55851.1"/>
    <property type="molecule type" value="Genomic_DNA"/>
</dbReference>
<evidence type="ECO:0000313" key="3">
    <source>
        <dbReference type="Proteomes" id="UP000297609"/>
    </source>
</evidence>
<protein>
    <recommendedName>
        <fullName evidence="4">Toxin-antitoxin system YwqK family antitoxin</fullName>
    </recommendedName>
</protein>
<dbReference type="Proteomes" id="UP000297609">
    <property type="component" value="Unassembled WGS sequence"/>
</dbReference>
<keyword evidence="3" id="KW-1185">Reference proteome</keyword>
<name>A0A4R9JSZ4_9LEPT</name>
<proteinExistence type="predicted"/>
<dbReference type="AlphaFoldDB" id="A0A4R9JSZ4"/>
<accession>A0A4R9JSZ4</accession>
<sequence length="198" mass="22546">MTKLLSYCSLFFLLFCLSCGKQRVEAGNKDLSEDPNHFLLYQGKPFTGIFVRENPILSETYETEYYKGVPHGSYTVKTFSGILLEERNIRYGQKQGKQIAYFPSGAIRQTSEYEMGIPVGEHIEYFDNGQMASYQTFFASGKPKVAKKWNNRGQIYLNHVFLESGESFGRPGSKLCEPVPEEDSNQTKTTDPKETTKL</sequence>
<feature type="region of interest" description="Disordered" evidence="1">
    <location>
        <begin position="168"/>
        <end position="198"/>
    </location>
</feature>
<dbReference type="OrthoDB" id="336989at2"/>